<feature type="region of interest" description="Disordered" evidence="4">
    <location>
        <begin position="410"/>
        <end position="508"/>
    </location>
</feature>
<evidence type="ECO:0000313" key="6">
    <source>
        <dbReference type="EMBL" id="CAE0467121.1"/>
    </source>
</evidence>
<reference evidence="6" key="1">
    <citation type="submission" date="2021-01" db="EMBL/GenBank/DDBJ databases">
        <authorList>
            <person name="Corre E."/>
            <person name="Pelletier E."/>
            <person name="Niang G."/>
            <person name="Scheremetjew M."/>
            <person name="Finn R."/>
            <person name="Kale V."/>
            <person name="Holt S."/>
            <person name="Cochrane G."/>
            <person name="Meng A."/>
            <person name="Brown T."/>
            <person name="Cohen L."/>
        </authorList>
    </citation>
    <scope>NUCLEOTIDE SEQUENCE</scope>
    <source>
        <strain evidence="6">MM31A-1</strain>
    </source>
</reference>
<dbReference type="Gene3D" id="2.170.150.70">
    <property type="match status" value="1"/>
</dbReference>
<dbReference type="PROSITE" id="PS51891">
    <property type="entry name" value="CENP_V_GFA"/>
    <property type="match status" value="1"/>
</dbReference>
<gene>
    <name evidence="6" type="ORF">CDEB00056_LOCUS11973</name>
</gene>
<dbReference type="InterPro" id="IPR006913">
    <property type="entry name" value="CENP-V/GFA"/>
</dbReference>
<name>A0A7S3Q675_9STRA</name>
<evidence type="ECO:0000256" key="4">
    <source>
        <dbReference type="SAM" id="MobiDB-lite"/>
    </source>
</evidence>
<proteinExistence type="inferred from homology"/>
<dbReference type="SUPFAM" id="SSF51316">
    <property type="entry name" value="Mss4-like"/>
    <property type="match status" value="1"/>
</dbReference>
<evidence type="ECO:0000256" key="2">
    <source>
        <dbReference type="ARBA" id="ARBA00022723"/>
    </source>
</evidence>
<feature type="region of interest" description="Disordered" evidence="4">
    <location>
        <begin position="579"/>
        <end position="616"/>
    </location>
</feature>
<dbReference type="InterPro" id="IPR011057">
    <property type="entry name" value="Mss4-like_sf"/>
</dbReference>
<dbReference type="GO" id="GO:0046872">
    <property type="term" value="F:metal ion binding"/>
    <property type="evidence" value="ECO:0007669"/>
    <property type="project" value="UniProtKB-KW"/>
</dbReference>
<accession>A0A7S3Q675</accession>
<evidence type="ECO:0000259" key="5">
    <source>
        <dbReference type="PROSITE" id="PS51891"/>
    </source>
</evidence>
<feature type="region of interest" description="Disordered" evidence="4">
    <location>
        <begin position="125"/>
        <end position="154"/>
    </location>
</feature>
<dbReference type="GO" id="GO:0016846">
    <property type="term" value="F:carbon-sulfur lyase activity"/>
    <property type="evidence" value="ECO:0007669"/>
    <property type="project" value="InterPro"/>
</dbReference>
<feature type="region of interest" description="Disordered" evidence="4">
    <location>
        <begin position="362"/>
        <end position="382"/>
    </location>
</feature>
<feature type="region of interest" description="Disordered" evidence="4">
    <location>
        <begin position="60"/>
        <end position="93"/>
    </location>
</feature>
<feature type="compositionally biased region" description="Polar residues" evidence="4">
    <location>
        <begin position="420"/>
        <end position="442"/>
    </location>
</feature>
<dbReference type="EMBL" id="HBIO01015509">
    <property type="protein sequence ID" value="CAE0467121.1"/>
    <property type="molecule type" value="Transcribed_RNA"/>
</dbReference>
<feature type="compositionally biased region" description="Polar residues" evidence="4">
    <location>
        <begin position="451"/>
        <end position="467"/>
    </location>
</feature>
<evidence type="ECO:0000256" key="3">
    <source>
        <dbReference type="ARBA" id="ARBA00022833"/>
    </source>
</evidence>
<feature type="compositionally biased region" description="Basic and acidic residues" evidence="4">
    <location>
        <begin position="134"/>
        <end position="145"/>
    </location>
</feature>
<dbReference type="PANTHER" id="PTHR28620">
    <property type="entry name" value="CENTROMERE PROTEIN V"/>
    <property type="match status" value="1"/>
</dbReference>
<keyword evidence="3" id="KW-0862">Zinc</keyword>
<feature type="domain" description="CENP-V/GFA" evidence="5">
    <location>
        <begin position="163"/>
        <end position="287"/>
    </location>
</feature>
<dbReference type="InterPro" id="IPR052355">
    <property type="entry name" value="CENP-V-like"/>
</dbReference>
<evidence type="ECO:0000256" key="1">
    <source>
        <dbReference type="ARBA" id="ARBA00005495"/>
    </source>
</evidence>
<dbReference type="AlphaFoldDB" id="A0A7S3Q675"/>
<keyword evidence="2" id="KW-0479">Metal-binding</keyword>
<organism evidence="6">
    <name type="scientific">Chaetoceros debilis</name>
    <dbReference type="NCBI Taxonomy" id="122233"/>
    <lineage>
        <taxon>Eukaryota</taxon>
        <taxon>Sar</taxon>
        <taxon>Stramenopiles</taxon>
        <taxon>Ochrophyta</taxon>
        <taxon>Bacillariophyta</taxon>
        <taxon>Coscinodiscophyceae</taxon>
        <taxon>Chaetocerotophycidae</taxon>
        <taxon>Chaetocerotales</taxon>
        <taxon>Chaetocerotaceae</taxon>
        <taxon>Chaetoceros</taxon>
    </lineage>
</organism>
<protein>
    <recommendedName>
        <fullName evidence="5">CENP-V/GFA domain-containing protein</fullName>
    </recommendedName>
</protein>
<dbReference type="PANTHER" id="PTHR28620:SF1">
    <property type="entry name" value="CENP-V_GFA DOMAIN-CONTAINING PROTEIN"/>
    <property type="match status" value="1"/>
</dbReference>
<sequence>MDLSALLDPILRIAAQIQQRSHGTGNSNNPSLTLDRALGTVASLSLTIGLCKLLSSANKNNRHRGISDDGDDGDGGDGARRERGTENQSDELTNLGGGVGGVYELVRIILRRLLMGRGIQRIEVNNSRNGNRNSKNDRNRNENTARRVNSNSEELSEMEMTNLMGSCHCRSVCFMLKAPKHITAQDCHGKIRYPHHITHAQNFQLVSGTEYLSVYYVNLSQEEHGRYDAQHDGNLIAAHTFCSRCGVHILRAPNSHSDELEINTNCLDEVRERSQGGGSGSGRGPFMTHAQAFGNGGSLSMEKEGVELEVTPVKNPNGMGLGSGRAAMEFMHKVQYEKTLIERDQNDAKSVLEFGKLASLGGDEEVYNNNNNNDGNANREDYENDIDDALSMDGSAREWGHTMAEKWGRQPYQHPHPYVNINQQQDSSHPATPLTIPSSIQSESERPTDDSLVSESEVSNAGANSDGLSYDGSAEGRRAHARQLLRNKRQRPAQVTPPLPSPATELGSRAVGATAQSYTMASDASSFSLPKISFDADNRSITSASTIGNGSVMTSRTNASQTGFSLNMGKLATVKSHEKQIAENSTASGDRMTISMAEEEQNTKKKQLLPPSNSAAMKQQLSFYMRKHLASE</sequence>
<comment type="similarity">
    <text evidence="1">Belongs to the Gfa family.</text>
</comment>
<feature type="compositionally biased region" description="Basic residues" evidence="4">
    <location>
        <begin position="479"/>
        <end position="491"/>
    </location>
</feature>